<gene>
    <name evidence="1" type="ORF">RPERSI_LOCUS22133</name>
</gene>
<comment type="caution">
    <text evidence="1">The sequence shown here is derived from an EMBL/GenBank/DDBJ whole genome shotgun (WGS) entry which is preliminary data.</text>
</comment>
<dbReference type="Proteomes" id="UP000789920">
    <property type="component" value="Unassembled WGS sequence"/>
</dbReference>
<evidence type="ECO:0000313" key="1">
    <source>
        <dbReference type="EMBL" id="CAG8806335.1"/>
    </source>
</evidence>
<feature type="non-terminal residue" evidence="1">
    <location>
        <position position="1"/>
    </location>
</feature>
<reference evidence="1" key="1">
    <citation type="submission" date="2021-06" db="EMBL/GenBank/DDBJ databases">
        <authorList>
            <person name="Kallberg Y."/>
            <person name="Tangrot J."/>
            <person name="Rosling A."/>
        </authorList>
    </citation>
    <scope>NUCLEOTIDE SEQUENCE</scope>
    <source>
        <strain evidence="1">MA461A</strain>
    </source>
</reference>
<organism evidence="1 2">
    <name type="scientific">Racocetra persica</name>
    <dbReference type="NCBI Taxonomy" id="160502"/>
    <lineage>
        <taxon>Eukaryota</taxon>
        <taxon>Fungi</taxon>
        <taxon>Fungi incertae sedis</taxon>
        <taxon>Mucoromycota</taxon>
        <taxon>Glomeromycotina</taxon>
        <taxon>Glomeromycetes</taxon>
        <taxon>Diversisporales</taxon>
        <taxon>Gigasporaceae</taxon>
        <taxon>Racocetra</taxon>
    </lineage>
</organism>
<sequence length="128" mass="14935">IINKQIGDNRLYSNHKKYFDNDGIVKRWFRGSWMCLITDPVIAKDVFLRPDVYPKVDLNEIVPNSIVTEYFGVNVGFSSGDVWKRHRRVCNPAFKALPLHLFAEIALKMMDILEQIDQKPIEINNLMQ</sequence>
<dbReference type="EMBL" id="CAJVQC010066342">
    <property type="protein sequence ID" value="CAG8806335.1"/>
    <property type="molecule type" value="Genomic_DNA"/>
</dbReference>
<accession>A0ACA9RS25</accession>
<name>A0ACA9RS25_9GLOM</name>
<evidence type="ECO:0000313" key="2">
    <source>
        <dbReference type="Proteomes" id="UP000789920"/>
    </source>
</evidence>
<proteinExistence type="predicted"/>
<feature type="non-terminal residue" evidence="1">
    <location>
        <position position="128"/>
    </location>
</feature>
<protein>
    <submittedName>
        <fullName evidence="1">7038_t:CDS:1</fullName>
    </submittedName>
</protein>
<keyword evidence="2" id="KW-1185">Reference proteome</keyword>